<dbReference type="CDD" id="cd00018">
    <property type="entry name" value="AP2"/>
    <property type="match status" value="1"/>
</dbReference>
<dbReference type="Proteomes" id="UP000030748">
    <property type="component" value="Unassembled WGS sequence"/>
</dbReference>
<sequence length="246" mass="27327">FEMADLKKDERQTKFVGVRKRNSKYSAEIWDFRKKKRVWLGTFNTPEEASFVYLSMKREIDEYKAKLFAKKIPSQNPSSTLDSPSHVQLSDKNDVSDGTSSRSAAVLEEQDSEENEDSDETRSRSAAPGEKEQVSGENEVSDGTRSAAAMEGQVSGKKEVSDETSSRSAAAMEDQVSDKNQVFDETRSHSAAAVEGKDEVCGYQDDKLGFINGVQVFDEYGILVGEFSHIDDLSIICQPEDCASIF</sequence>
<dbReference type="STRING" id="4155.A0A022PZR0"/>
<keyword evidence="10" id="KW-1185">Reference proteome</keyword>
<accession>A0A022PZR0</accession>
<evidence type="ECO:0000313" key="9">
    <source>
        <dbReference type="EMBL" id="EYU20944.1"/>
    </source>
</evidence>
<evidence type="ECO:0000313" key="10">
    <source>
        <dbReference type="Proteomes" id="UP000030748"/>
    </source>
</evidence>
<keyword evidence="6" id="KW-0539">Nucleus</keyword>
<dbReference type="EMBL" id="KI632253">
    <property type="protein sequence ID" value="EYU20944.1"/>
    <property type="molecule type" value="Genomic_DNA"/>
</dbReference>
<feature type="compositionally biased region" description="Polar residues" evidence="7">
    <location>
        <begin position="135"/>
        <end position="144"/>
    </location>
</feature>
<evidence type="ECO:0000256" key="5">
    <source>
        <dbReference type="ARBA" id="ARBA00023163"/>
    </source>
</evidence>
<dbReference type="PANTHER" id="PTHR31677">
    <property type="entry name" value="AP2 DOMAIN CLASS TRANSCRIPTION FACTOR"/>
    <property type="match status" value="1"/>
</dbReference>
<name>A0A022PZR0_ERYGU</name>
<evidence type="ECO:0000256" key="6">
    <source>
        <dbReference type="ARBA" id="ARBA00023242"/>
    </source>
</evidence>
<protein>
    <recommendedName>
        <fullName evidence="8">AP2/ERF domain-containing protein</fullName>
    </recommendedName>
</protein>
<dbReference type="GO" id="GO:0009873">
    <property type="term" value="P:ethylene-activated signaling pathway"/>
    <property type="evidence" value="ECO:0007669"/>
    <property type="project" value="UniProtKB-KW"/>
</dbReference>
<evidence type="ECO:0000256" key="3">
    <source>
        <dbReference type="ARBA" id="ARBA00023015"/>
    </source>
</evidence>
<comment type="subcellular location">
    <subcellularLocation>
        <location evidence="1">Nucleus</location>
    </subcellularLocation>
</comment>
<keyword evidence="5" id="KW-0804">Transcription</keyword>
<feature type="region of interest" description="Disordered" evidence="7">
    <location>
        <begin position="71"/>
        <end position="190"/>
    </location>
</feature>
<reference evidence="9 10" key="1">
    <citation type="journal article" date="2013" name="Proc. Natl. Acad. Sci. U.S.A.">
        <title>Fine-scale variation in meiotic recombination in Mimulus inferred from population shotgun sequencing.</title>
        <authorList>
            <person name="Hellsten U."/>
            <person name="Wright K.M."/>
            <person name="Jenkins J."/>
            <person name="Shu S."/>
            <person name="Yuan Y."/>
            <person name="Wessler S.R."/>
            <person name="Schmutz J."/>
            <person name="Willis J.H."/>
            <person name="Rokhsar D.S."/>
        </authorList>
    </citation>
    <scope>NUCLEOTIDE SEQUENCE [LARGE SCALE GENOMIC DNA]</scope>
    <source>
        <strain evidence="10">cv. DUN x IM62</strain>
    </source>
</reference>
<organism evidence="9 10">
    <name type="scientific">Erythranthe guttata</name>
    <name type="common">Yellow monkey flower</name>
    <name type="synonym">Mimulus guttatus</name>
    <dbReference type="NCBI Taxonomy" id="4155"/>
    <lineage>
        <taxon>Eukaryota</taxon>
        <taxon>Viridiplantae</taxon>
        <taxon>Streptophyta</taxon>
        <taxon>Embryophyta</taxon>
        <taxon>Tracheophyta</taxon>
        <taxon>Spermatophyta</taxon>
        <taxon>Magnoliopsida</taxon>
        <taxon>eudicotyledons</taxon>
        <taxon>Gunneridae</taxon>
        <taxon>Pentapetalae</taxon>
        <taxon>asterids</taxon>
        <taxon>lamiids</taxon>
        <taxon>Lamiales</taxon>
        <taxon>Phrymaceae</taxon>
        <taxon>Erythranthe</taxon>
    </lineage>
</organism>
<dbReference type="AlphaFoldDB" id="A0A022PZR0"/>
<feature type="compositionally biased region" description="Polar residues" evidence="7">
    <location>
        <begin position="73"/>
        <end position="88"/>
    </location>
</feature>
<keyword evidence="3" id="KW-0805">Transcription regulation</keyword>
<gene>
    <name evidence="9" type="ORF">MIMGU_mgv1a023214mg</name>
</gene>
<feature type="compositionally biased region" description="Basic and acidic residues" evidence="7">
    <location>
        <begin position="156"/>
        <end position="165"/>
    </location>
</feature>
<dbReference type="SUPFAM" id="SSF54171">
    <property type="entry name" value="DNA-binding domain"/>
    <property type="match status" value="1"/>
</dbReference>
<evidence type="ECO:0000259" key="8">
    <source>
        <dbReference type="PROSITE" id="PS51032"/>
    </source>
</evidence>
<evidence type="ECO:0000256" key="7">
    <source>
        <dbReference type="SAM" id="MobiDB-lite"/>
    </source>
</evidence>
<feature type="non-terminal residue" evidence="9">
    <location>
        <position position="1"/>
    </location>
</feature>
<keyword evidence="4" id="KW-0238">DNA-binding</keyword>
<dbReference type="Gene3D" id="3.30.730.10">
    <property type="entry name" value="AP2/ERF domain"/>
    <property type="match status" value="1"/>
</dbReference>
<dbReference type="GO" id="GO:0003700">
    <property type="term" value="F:DNA-binding transcription factor activity"/>
    <property type="evidence" value="ECO:0007669"/>
    <property type="project" value="InterPro"/>
</dbReference>
<keyword evidence="2" id="KW-0936">Ethylene signaling pathway</keyword>
<feature type="domain" description="AP2/ERF" evidence="8">
    <location>
        <begin position="14"/>
        <end position="73"/>
    </location>
</feature>
<dbReference type="GO" id="GO:0003677">
    <property type="term" value="F:DNA binding"/>
    <property type="evidence" value="ECO:0007669"/>
    <property type="project" value="UniProtKB-KW"/>
</dbReference>
<dbReference type="InterPro" id="IPR016177">
    <property type="entry name" value="DNA-bd_dom_sf"/>
</dbReference>
<feature type="compositionally biased region" description="Acidic residues" evidence="7">
    <location>
        <begin position="108"/>
        <end position="119"/>
    </location>
</feature>
<dbReference type="PANTHER" id="PTHR31677:SF228">
    <property type="entry name" value="ETHYLENE-RESPONSIVE TRANSCRIPTION FACTOR 10-RELATED"/>
    <property type="match status" value="1"/>
</dbReference>
<dbReference type="SMART" id="SM00380">
    <property type="entry name" value="AP2"/>
    <property type="match status" value="1"/>
</dbReference>
<evidence type="ECO:0000256" key="1">
    <source>
        <dbReference type="ARBA" id="ARBA00004123"/>
    </source>
</evidence>
<dbReference type="InterPro" id="IPR001471">
    <property type="entry name" value="AP2/ERF_dom"/>
</dbReference>
<proteinExistence type="predicted"/>
<dbReference type="InterPro" id="IPR036955">
    <property type="entry name" value="AP2/ERF_dom_sf"/>
</dbReference>
<evidence type="ECO:0000256" key="4">
    <source>
        <dbReference type="ARBA" id="ARBA00023125"/>
    </source>
</evidence>
<dbReference type="PROSITE" id="PS51032">
    <property type="entry name" value="AP2_ERF"/>
    <property type="match status" value="1"/>
</dbReference>
<evidence type="ECO:0000256" key="2">
    <source>
        <dbReference type="ARBA" id="ARBA00022745"/>
    </source>
</evidence>
<dbReference type="GO" id="GO:0005634">
    <property type="term" value="C:nucleus"/>
    <property type="evidence" value="ECO:0007669"/>
    <property type="project" value="UniProtKB-SubCell"/>
</dbReference>